<dbReference type="RefSeq" id="WP_012103237.1">
    <property type="nucleotide sequence ID" value="NC_009706.1"/>
</dbReference>
<keyword evidence="1" id="KW-0175">Coiled coil</keyword>
<dbReference type="Pfam" id="PF09388">
    <property type="entry name" value="SpoOE-like"/>
    <property type="match status" value="1"/>
</dbReference>
<dbReference type="GO" id="GO:0046983">
    <property type="term" value="F:protein dimerization activity"/>
    <property type="evidence" value="ECO:0007669"/>
    <property type="project" value="InterPro"/>
</dbReference>
<dbReference type="Proteomes" id="UP000002411">
    <property type="component" value="Chromosome"/>
</dbReference>
<evidence type="ECO:0008006" key="4">
    <source>
        <dbReference type="Google" id="ProtNLM"/>
    </source>
</evidence>
<dbReference type="GO" id="GO:0043937">
    <property type="term" value="P:regulation of sporulation"/>
    <property type="evidence" value="ECO:0007669"/>
    <property type="project" value="InterPro"/>
</dbReference>
<evidence type="ECO:0000313" key="2">
    <source>
        <dbReference type="EMBL" id="EDK34907.1"/>
    </source>
</evidence>
<gene>
    <name evidence="2" type="ordered locus">CKL_2895</name>
</gene>
<dbReference type="InterPro" id="IPR036638">
    <property type="entry name" value="HLH_DNA-bd_sf"/>
</dbReference>
<evidence type="ECO:0000256" key="1">
    <source>
        <dbReference type="SAM" id="Coils"/>
    </source>
</evidence>
<dbReference type="SUPFAM" id="SSF140500">
    <property type="entry name" value="BAS1536-like"/>
    <property type="match status" value="1"/>
</dbReference>
<dbReference type="EMBL" id="CP000673">
    <property type="protein sequence ID" value="EDK34907.1"/>
    <property type="molecule type" value="Genomic_DNA"/>
</dbReference>
<dbReference type="InterPro" id="IPR018540">
    <property type="entry name" value="Spo0E-like"/>
</dbReference>
<sequence length="57" mass="6613">MSQIDNILSQIESLKRNLDNLITQKDSLLDSEIIIASQMLDSMLNKYSKIVKERMDK</sequence>
<dbReference type="KEGG" id="ckl:CKL_2895"/>
<dbReference type="Gene3D" id="4.10.280.10">
    <property type="entry name" value="Helix-loop-helix DNA-binding domain"/>
    <property type="match status" value="1"/>
</dbReference>
<dbReference type="AlphaFoldDB" id="A5N1B1"/>
<feature type="coiled-coil region" evidence="1">
    <location>
        <begin position="4"/>
        <end position="31"/>
    </location>
</feature>
<keyword evidence="3" id="KW-1185">Reference proteome</keyword>
<dbReference type="InterPro" id="IPR037208">
    <property type="entry name" value="Spo0E-like_sf"/>
</dbReference>
<reference evidence="2 3" key="1">
    <citation type="journal article" date="2008" name="Proc. Natl. Acad. Sci. U.S.A.">
        <title>The genome of Clostridium kluyveri, a strict anaerobe with unique metabolic features.</title>
        <authorList>
            <person name="Seedorf H."/>
            <person name="Fricke W.F."/>
            <person name="Veith B."/>
            <person name="Brueggemann H."/>
            <person name="Liesegang H."/>
            <person name="Strittmatter A."/>
            <person name="Miethke M."/>
            <person name="Buckel W."/>
            <person name="Hinderberger J."/>
            <person name="Li F."/>
            <person name="Hagemeier C."/>
            <person name="Thauer R.K."/>
            <person name="Gottschalk G."/>
        </authorList>
    </citation>
    <scope>NUCLEOTIDE SEQUENCE [LARGE SCALE GENOMIC DNA]</scope>
    <source>
        <strain evidence="3">ATCC 8527 / DSM 555 / NCIMB 10680</strain>
    </source>
</reference>
<dbReference type="HOGENOM" id="CLU_189149_5_0_9"/>
<name>A5N1B1_CLOK5</name>
<proteinExistence type="predicted"/>
<evidence type="ECO:0000313" key="3">
    <source>
        <dbReference type="Proteomes" id="UP000002411"/>
    </source>
</evidence>
<organism evidence="2 3">
    <name type="scientific">Clostridium kluyveri (strain ATCC 8527 / DSM 555 / NBRC 12016 / NCIMB 10680 / K1)</name>
    <dbReference type="NCBI Taxonomy" id="431943"/>
    <lineage>
        <taxon>Bacteria</taxon>
        <taxon>Bacillati</taxon>
        <taxon>Bacillota</taxon>
        <taxon>Clostridia</taxon>
        <taxon>Eubacteriales</taxon>
        <taxon>Clostridiaceae</taxon>
        <taxon>Clostridium</taxon>
    </lineage>
</organism>
<protein>
    <recommendedName>
        <fullName evidence="4">Spo0E family sporulation regulatory protein-aspartic acid phosphatase</fullName>
    </recommendedName>
</protein>
<dbReference type="STRING" id="431943.CKL_2895"/>
<accession>A5N1B1</accession>